<keyword evidence="2" id="KW-0479">Metal-binding</keyword>
<reference evidence="4" key="1">
    <citation type="submission" date="2020-02" db="EMBL/GenBank/DDBJ databases">
        <authorList>
            <person name="Meier V. D."/>
        </authorList>
    </citation>
    <scope>NUCLEOTIDE SEQUENCE</scope>
    <source>
        <strain evidence="4">AVDCRST_MAG75</strain>
    </source>
</reference>
<dbReference type="Gene3D" id="3.40.30.10">
    <property type="entry name" value="Glutaredoxin"/>
    <property type="match status" value="1"/>
</dbReference>
<feature type="binding site" evidence="2">
    <location>
        <position position="94"/>
    </location>
    <ligand>
        <name>Cu cation</name>
        <dbReference type="ChEBI" id="CHEBI:23378"/>
    </ligand>
</feature>
<dbReference type="CDD" id="cd02968">
    <property type="entry name" value="SCO"/>
    <property type="match status" value="1"/>
</dbReference>
<keyword evidence="3" id="KW-1015">Disulfide bond</keyword>
<dbReference type="PANTHER" id="PTHR12151:SF25">
    <property type="entry name" value="LINALOOL DEHYDRATASE_ISOMERASE DOMAIN-CONTAINING PROTEIN"/>
    <property type="match status" value="1"/>
</dbReference>
<dbReference type="GO" id="GO:0046872">
    <property type="term" value="F:metal ion binding"/>
    <property type="evidence" value="ECO:0007669"/>
    <property type="project" value="UniProtKB-KW"/>
</dbReference>
<dbReference type="PANTHER" id="PTHR12151">
    <property type="entry name" value="ELECTRON TRANSPORT PROTIN SCO1/SENC FAMILY MEMBER"/>
    <property type="match status" value="1"/>
</dbReference>
<dbReference type="Pfam" id="PF02630">
    <property type="entry name" value="SCO1-SenC"/>
    <property type="match status" value="1"/>
</dbReference>
<protein>
    <submittedName>
        <fullName evidence="4">Cytochrome oxidase biogenesis protein Sco1/SenC/PrrC, thiol-disulfide reductase involved in Cu(I) insertion into CoxII Cu(A) center</fullName>
    </submittedName>
</protein>
<dbReference type="InterPro" id="IPR036249">
    <property type="entry name" value="Thioredoxin-like_sf"/>
</dbReference>
<dbReference type="AlphaFoldDB" id="A0A6J4PDK2"/>
<feature type="disulfide bond" description="Redox-active" evidence="3">
    <location>
        <begin position="94"/>
        <end position="98"/>
    </location>
</feature>
<dbReference type="InterPro" id="IPR003782">
    <property type="entry name" value="SCO1/SenC"/>
</dbReference>
<accession>A0A6J4PDK2</accession>
<comment type="similarity">
    <text evidence="1">Belongs to the SCO1/2 family.</text>
</comment>
<name>A0A6J4PDK2_9ACTN</name>
<proteinExistence type="inferred from homology"/>
<evidence type="ECO:0000313" key="4">
    <source>
        <dbReference type="EMBL" id="CAA9411563.1"/>
    </source>
</evidence>
<gene>
    <name evidence="4" type="ORF">AVDCRST_MAG75-2781</name>
</gene>
<dbReference type="SUPFAM" id="SSF52833">
    <property type="entry name" value="Thioredoxin-like"/>
    <property type="match status" value="1"/>
</dbReference>
<dbReference type="EMBL" id="CADCUO010000195">
    <property type="protein sequence ID" value="CAA9411563.1"/>
    <property type="molecule type" value="Genomic_DNA"/>
</dbReference>
<evidence type="ECO:0000256" key="2">
    <source>
        <dbReference type="PIRSR" id="PIRSR603782-1"/>
    </source>
</evidence>
<keyword evidence="2" id="KW-0186">Copper</keyword>
<organism evidence="4">
    <name type="scientific">uncultured Propionibacteriaceae bacterium</name>
    <dbReference type="NCBI Taxonomy" id="257457"/>
    <lineage>
        <taxon>Bacteria</taxon>
        <taxon>Bacillati</taxon>
        <taxon>Actinomycetota</taxon>
        <taxon>Actinomycetes</taxon>
        <taxon>Propionibacteriales</taxon>
        <taxon>Propionibacteriaceae</taxon>
        <taxon>environmental samples</taxon>
    </lineage>
</organism>
<feature type="binding site" evidence="2">
    <location>
        <position position="98"/>
    </location>
    <ligand>
        <name>Cu cation</name>
        <dbReference type="ChEBI" id="CHEBI:23378"/>
    </ligand>
</feature>
<evidence type="ECO:0000256" key="3">
    <source>
        <dbReference type="PIRSR" id="PIRSR603782-2"/>
    </source>
</evidence>
<feature type="binding site" evidence="2">
    <location>
        <position position="184"/>
    </location>
    <ligand>
        <name>Cu cation</name>
        <dbReference type="ChEBI" id="CHEBI:23378"/>
    </ligand>
</feature>
<sequence>MTHTAGLFHFSPRPVAVVILSLLMVIGCVSCTAPTNQNAVIRQSADPSGFLGAALPEPYLMPDAVLTDTSGGSFNLRTTPSAPVTLVFFGYTSCPDVCIAVLSDVATALGRMDAAARSQIQVVFITTDPSRDTPKRVRAYLDRFDPSFIGLTGDLGTIKSVGKRIGVEIEGMHKLPSGGYEVGHGAQVIGFDKARKGVVLWTPSTPIGDLKHDFELLVAKQR</sequence>
<evidence type="ECO:0000256" key="1">
    <source>
        <dbReference type="ARBA" id="ARBA00010996"/>
    </source>
</evidence>